<dbReference type="AlphaFoldDB" id="A0A2P6TR66"/>
<dbReference type="InterPro" id="IPR058865">
    <property type="entry name" value="GDPGP1_C"/>
</dbReference>
<dbReference type="GO" id="GO:0016787">
    <property type="term" value="F:hydrolase activity"/>
    <property type="evidence" value="ECO:0007669"/>
    <property type="project" value="UniProtKB-KW"/>
</dbReference>
<evidence type="ECO:0000256" key="2">
    <source>
        <dbReference type="ARBA" id="ARBA00003049"/>
    </source>
</evidence>
<feature type="region of interest" description="Disordered" evidence="13">
    <location>
        <begin position="83"/>
        <end position="106"/>
    </location>
</feature>
<evidence type="ECO:0000256" key="11">
    <source>
        <dbReference type="ARBA" id="ARBA00022741"/>
    </source>
</evidence>
<feature type="domain" description="GDPGP1-like N-terminal" evidence="15">
    <location>
        <begin position="128"/>
        <end position="300"/>
    </location>
</feature>
<dbReference type="InterPro" id="IPR026506">
    <property type="entry name" value="GDPGP"/>
</dbReference>
<feature type="domain" description="GDPGP1-like C-terminal" evidence="14">
    <location>
        <begin position="343"/>
        <end position="475"/>
    </location>
</feature>
<dbReference type="GO" id="GO:0005085">
    <property type="term" value="F:guanyl-nucleotide exchange factor activity"/>
    <property type="evidence" value="ECO:0007669"/>
    <property type="project" value="UniProtKB-KW"/>
</dbReference>
<evidence type="ECO:0000259" key="15">
    <source>
        <dbReference type="Pfam" id="PF26217"/>
    </source>
</evidence>
<name>A0A2P6TR66_CHLSO</name>
<dbReference type="GO" id="GO:0005737">
    <property type="term" value="C:cytoplasm"/>
    <property type="evidence" value="ECO:0007669"/>
    <property type="project" value="UniProtKB-SubCell"/>
</dbReference>
<comment type="function">
    <text evidence="2">Specific and highly efficient GDP-D-glucose phosphorylase regulating the levels of GDP-D-glucose in cells.</text>
</comment>
<keyword evidence="17" id="KW-1185">Reference proteome</keyword>
<evidence type="ECO:0000256" key="9">
    <source>
        <dbReference type="ARBA" id="ARBA00022679"/>
    </source>
</evidence>
<dbReference type="Pfam" id="PF26216">
    <property type="entry name" value="GDPGP1_C"/>
    <property type="match status" value="1"/>
</dbReference>
<keyword evidence="12" id="KW-0378">Hydrolase</keyword>
<evidence type="ECO:0000256" key="6">
    <source>
        <dbReference type="ARBA" id="ARBA00018857"/>
    </source>
</evidence>
<evidence type="ECO:0000256" key="8">
    <source>
        <dbReference type="ARBA" id="ARBA00022658"/>
    </source>
</evidence>
<evidence type="ECO:0000313" key="16">
    <source>
        <dbReference type="EMBL" id="PRW56557.1"/>
    </source>
</evidence>
<reference evidence="16 17" key="1">
    <citation type="journal article" date="2018" name="Plant J.">
        <title>Genome sequences of Chlorella sorokiniana UTEX 1602 and Micractinium conductrix SAG 241.80: implications to maltose excretion by a green alga.</title>
        <authorList>
            <person name="Arriola M.B."/>
            <person name="Velmurugan N."/>
            <person name="Zhang Y."/>
            <person name="Plunkett M.H."/>
            <person name="Hondzo H."/>
            <person name="Barney B.M."/>
        </authorList>
    </citation>
    <scope>NUCLEOTIDE SEQUENCE [LARGE SCALE GENOMIC DNA]</scope>
    <source>
        <strain evidence="17">UTEX 1602</strain>
    </source>
</reference>
<comment type="catalytic activity">
    <reaction evidence="1">
        <text>GDP-alpha-D-glucose + phosphate = alpha-D-glucose 1-phosphate + GDP + H(+)</text>
        <dbReference type="Rhea" id="RHEA:30387"/>
        <dbReference type="ChEBI" id="CHEBI:15378"/>
        <dbReference type="ChEBI" id="CHEBI:43474"/>
        <dbReference type="ChEBI" id="CHEBI:58189"/>
        <dbReference type="ChEBI" id="CHEBI:58601"/>
        <dbReference type="ChEBI" id="CHEBI:62230"/>
        <dbReference type="EC" id="2.7.7.78"/>
    </reaction>
</comment>
<evidence type="ECO:0000256" key="5">
    <source>
        <dbReference type="ARBA" id="ARBA00012507"/>
    </source>
</evidence>
<dbReference type="Pfam" id="PF26217">
    <property type="entry name" value="GDPGP1_N"/>
    <property type="match status" value="1"/>
</dbReference>
<keyword evidence="9" id="KW-0808">Transferase</keyword>
<evidence type="ECO:0000256" key="13">
    <source>
        <dbReference type="SAM" id="MobiDB-lite"/>
    </source>
</evidence>
<dbReference type="PANTHER" id="PTHR20884:SF8">
    <property type="entry name" value="GDP-D-GLUCOSE PHOSPHORYLASE 1"/>
    <property type="match status" value="1"/>
</dbReference>
<dbReference type="Proteomes" id="UP000239899">
    <property type="component" value="Unassembled WGS sequence"/>
</dbReference>
<proteinExistence type="inferred from homology"/>
<keyword evidence="7" id="KW-0963">Cytoplasm</keyword>
<feature type="compositionally biased region" description="Acidic residues" evidence="13">
    <location>
        <begin position="93"/>
        <end position="106"/>
    </location>
</feature>
<comment type="caution">
    <text evidence="16">The sequence shown here is derived from an EMBL/GenBank/DDBJ whole genome shotgun (WGS) entry which is preliminary data.</text>
</comment>
<comment type="similarity">
    <text evidence="4">Belongs to the GDPGP1 family.</text>
</comment>
<dbReference type="GO" id="GO:0080048">
    <property type="term" value="F:GDP-D-glucose phosphorylase activity"/>
    <property type="evidence" value="ECO:0007669"/>
    <property type="project" value="UniProtKB-EC"/>
</dbReference>
<protein>
    <recommendedName>
        <fullName evidence="6">GDP-D-glucose phosphorylase 1</fullName>
        <ecNumber evidence="5">2.7.7.78</ecNumber>
    </recommendedName>
</protein>
<dbReference type="InterPro" id="IPR058866">
    <property type="entry name" value="GDPGP1_N"/>
</dbReference>
<evidence type="ECO:0000256" key="10">
    <source>
        <dbReference type="ARBA" id="ARBA00022695"/>
    </source>
</evidence>
<dbReference type="OrthoDB" id="417175at2759"/>
<accession>A0A2P6TR66</accession>
<dbReference type="GO" id="GO:0006006">
    <property type="term" value="P:glucose metabolic process"/>
    <property type="evidence" value="ECO:0007669"/>
    <property type="project" value="TreeGrafter"/>
</dbReference>
<evidence type="ECO:0000256" key="7">
    <source>
        <dbReference type="ARBA" id="ARBA00022490"/>
    </source>
</evidence>
<dbReference type="STRING" id="3076.A0A2P6TR66"/>
<evidence type="ECO:0000313" key="17">
    <source>
        <dbReference type="Proteomes" id="UP000239899"/>
    </source>
</evidence>
<dbReference type="GO" id="GO:0000166">
    <property type="term" value="F:nucleotide binding"/>
    <property type="evidence" value="ECO:0007669"/>
    <property type="project" value="UniProtKB-KW"/>
</dbReference>
<organism evidence="16 17">
    <name type="scientific">Chlorella sorokiniana</name>
    <name type="common">Freshwater green alga</name>
    <dbReference type="NCBI Taxonomy" id="3076"/>
    <lineage>
        <taxon>Eukaryota</taxon>
        <taxon>Viridiplantae</taxon>
        <taxon>Chlorophyta</taxon>
        <taxon>core chlorophytes</taxon>
        <taxon>Trebouxiophyceae</taxon>
        <taxon>Chlorellales</taxon>
        <taxon>Chlorellaceae</taxon>
        <taxon>Chlorella clade</taxon>
        <taxon>Chlorella</taxon>
    </lineage>
</organism>
<evidence type="ECO:0000256" key="4">
    <source>
        <dbReference type="ARBA" id="ARBA00006451"/>
    </source>
</evidence>
<dbReference type="EC" id="2.7.7.78" evidence="5"/>
<comment type="subcellular location">
    <subcellularLocation>
        <location evidence="3">Cytoplasm</location>
    </subcellularLocation>
</comment>
<dbReference type="PANTHER" id="PTHR20884">
    <property type="entry name" value="GDP-D-GLUCOSE PHOSPHORYLASE 1"/>
    <property type="match status" value="1"/>
</dbReference>
<dbReference type="EMBL" id="LHPG02000008">
    <property type="protein sequence ID" value="PRW56557.1"/>
    <property type="molecule type" value="Genomic_DNA"/>
</dbReference>
<gene>
    <name evidence="16" type="ORF">C2E21_4844</name>
</gene>
<keyword evidence="8" id="KW-0344">Guanine-nucleotide releasing factor</keyword>
<evidence type="ECO:0000256" key="3">
    <source>
        <dbReference type="ARBA" id="ARBA00004496"/>
    </source>
</evidence>
<evidence type="ECO:0000256" key="12">
    <source>
        <dbReference type="ARBA" id="ARBA00022801"/>
    </source>
</evidence>
<evidence type="ECO:0000259" key="14">
    <source>
        <dbReference type="Pfam" id="PF26216"/>
    </source>
</evidence>
<evidence type="ECO:0000256" key="1">
    <source>
        <dbReference type="ARBA" id="ARBA00000063"/>
    </source>
</evidence>
<keyword evidence="10" id="KW-0548">Nucleotidyltransferase</keyword>
<keyword evidence="11" id="KW-0547">Nucleotide-binding</keyword>
<sequence length="478" mass="51392">MPLTLTRTPTIYSLNQLDADEPGCPLAALAGAKGVLSTPEKAVRELAGGASLLPLYTFPSADGFASKKVRSFGSFQDLAGAGASPGAGPAVPDVDEEGALLGTSDDDALSLDGSSDSGTQVVPQRSVLDALLLGEWEDRAEAGLFRYDVTACPTKLVPGSYGFIAQCNEGRLSKKRPTEFRIDQVAQSFDDGKFNFKKALQKEVLFMFEPAARRITKPAFQPAAAPRTSPSLVYINVSPIEYGHVLLVPRVLDDLQQLVTPDTLLLALQFAREADNPYFRLAFNSLGAYGTINHLHFQAYYLAAPYAMERAPTAPLDPSWGLGTGADGPAAASANPGKARRRGSTGVRVEQLAEYPVRTLVFEAGDSLQELAELVGTACQRLTAANVPHNLFIADCGARVFLFPNCFAEKKARGLIPEDVLETQVDPAAWEIAGHIVLKRQEDYDSVTQASAWHLLEYASCSEQRFGEVTRLALEGLL</sequence>